<comment type="similarity">
    <text evidence="1">Belongs to the type-I restriction system S methylase family.</text>
</comment>
<reference evidence="7" key="1">
    <citation type="submission" date="2018-01" db="EMBL/GenBank/DDBJ databases">
        <title>Draft Genome Sequence of the Radioresistant Bacterium Deinococcus aerius TR0125, Isolated from the Higher Atmosphere above Japan.</title>
        <authorList>
            <person name="Satoh K."/>
            <person name="Arai H."/>
            <person name="Sanzen T."/>
            <person name="Kawaguchi Y."/>
            <person name="Hayashi H."/>
            <person name="Yokobori S."/>
            <person name="Yamagishi A."/>
            <person name="Oono Y."/>
            <person name="Narumi I."/>
        </authorList>
    </citation>
    <scope>NUCLEOTIDE SEQUENCE [LARGE SCALE GENOMIC DNA]</scope>
    <source>
        <strain evidence="7">TR0125</strain>
    </source>
</reference>
<comment type="caution">
    <text evidence="6">The sequence shown here is derived from an EMBL/GenBank/DDBJ whole genome shotgun (WGS) entry which is preliminary data.</text>
</comment>
<evidence type="ECO:0000256" key="4">
    <source>
        <dbReference type="SAM" id="Coils"/>
    </source>
</evidence>
<dbReference type="PANTHER" id="PTHR30408:SF12">
    <property type="entry name" value="TYPE I RESTRICTION ENZYME MJAVIII SPECIFICITY SUBUNIT"/>
    <property type="match status" value="1"/>
</dbReference>
<evidence type="ECO:0000256" key="2">
    <source>
        <dbReference type="ARBA" id="ARBA00022747"/>
    </source>
</evidence>
<keyword evidence="7" id="KW-1185">Reference proteome</keyword>
<evidence type="ECO:0000256" key="3">
    <source>
        <dbReference type="ARBA" id="ARBA00023125"/>
    </source>
</evidence>
<keyword evidence="6" id="KW-0255">Endonuclease</keyword>
<organism evidence="6 7">
    <name type="scientific">Deinococcus aerius</name>
    <dbReference type="NCBI Taxonomy" id="200253"/>
    <lineage>
        <taxon>Bacteria</taxon>
        <taxon>Thermotogati</taxon>
        <taxon>Deinococcota</taxon>
        <taxon>Deinococci</taxon>
        <taxon>Deinococcales</taxon>
        <taxon>Deinococcaceae</taxon>
        <taxon>Deinococcus</taxon>
    </lineage>
</organism>
<accession>A0A2I9DA89</accession>
<dbReference type="SUPFAM" id="SSF116734">
    <property type="entry name" value="DNA methylase specificity domain"/>
    <property type="match status" value="2"/>
</dbReference>
<evidence type="ECO:0000256" key="1">
    <source>
        <dbReference type="ARBA" id="ARBA00010923"/>
    </source>
</evidence>
<evidence type="ECO:0000259" key="5">
    <source>
        <dbReference type="Pfam" id="PF01420"/>
    </source>
</evidence>
<dbReference type="Gene3D" id="3.90.220.20">
    <property type="entry name" value="DNA methylase specificity domains"/>
    <property type="match status" value="2"/>
</dbReference>
<evidence type="ECO:0000313" key="7">
    <source>
        <dbReference type="Proteomes" id="UP000236569"/>
    </source>
</evidence>
<dbReference type="EMBL" id="BFAG01000015">
    <property type="protein sequence ID" value="GBF07540.1"/>
    <property type="molecule type" value="Genomic_DNA"/>
</dbReference>
<name>A0A2I9DA89_9DEIO</name>
<dbReference type="CDD" id="cd17246">
    <property type="entry name" value="RMtype1_S_SonII-TRD2-CR2_like"/>
    <property type="match status" value="1"/>
</dbReference>
<keyword evidence="6" id="KW-0378">Hydrolase</keyword>
<keyword evidence="2" id="KW-0680">Restriction system</keyword>
<proteinExistence type="inferred from homology"/>
<dbReference type="Pfam" id="PF01420">
    <property type="entry name" value="Methylase_S"/>
    <property type="match status" value="2"/>
</dbReference>
<feature type="coiled-coil region" evidence="4">
    <location>
        <begin position="367"/>
        <end position="394"/>
    </location>
</feature>
<feature type="domain" description="Type I restriction modification DNA specificity" evidence="5">
    <location>
        <begin position="206"/>
        <end position="385"/>
    </location>
</feature>
<protein>
    <submittedName>
        <fullName evidence="6">Restriction endonuclease S subunit</fullName>
    </submittedName>
</protein>
<keyword evidence="3" id="KW-0238">DNA-binding</keyword>
<dbReference type="GO" id="GO:0009307">
    <property type="term" value="P:DNA restriction-modification system"/>
    <property type="evidence" value="ECO:0007669"/>
    <property type="project" value="UniProtKB-KW"/>
</dbReference>
<sequence>MSGEWPHEKLKQVVSIAKGRIVANSSDVSSASIPYIGAAAFEGVASSWTTSKNGVAAKPNDVLMLWDGERSGLVATNLEGVISSTVARLRPNPGWESRYLAHFLKSRFEFIQSRRTGTGVPHVPKDLGDILEVPRPPLPEQRRIAAILDTLDRTIEGTQRVIEKLQATRQGLLHDLLTRGLDENGRLRDPERNPEQFKETDLGRVPRGWEAARLAEVATLITDGTHQAVKTVDFGIPFLYVSNVRNGRILWEKSGFIAPSEYRVVSRGRQPTRDGILYTVVGSYGHAARISKEIDFSFQRHIAYIQPEVKRVDSHFLSIWLESPHIKRYADAVALGNAQRTVTLTELRKYPIQLPPLTEQKRVVEYVESFDRQVDLEQAQIAKLQALKQGLMEDLLTGQVRVAVATAEV</sequence>
<dbReference type="RefSeq" id="WP_165794276.1">
    <property type="nucleotide sequence ID" value="NZ_BFAG01000015.1"/>
</dbReference>
<dbReference type="InterPro" id="IPR052021">
    <property type="entry name" value="Type-I_RS_S_subunit"/>
</dbReference>
<dbReference type="GO" id="GO:0004519">
    <property type="term" value="F:endonuclease activity"/>
    <property type="evidence" value="ECO:0007669"/>
    <property type="project" value="UniProtKB-KW"/>
</dbReference>
<dbReference type="PANTHER" id="PTHR30408">
    <property type="entry name" value="TYPE-1 RESTRICTION ENZYME ECOKI SPECIFICITY PROTEIN"/>
    <property type="match status" value="1"/>
</dbReference>
<dbReference type="GO" id="GO:0003677">
    <property type="term" value="F:DNA binding"/>
    <property type="evidence" value="ECO:0007669"/>
    <property type="project" value="UniProtKB-KW"/>
</dbReference>
<dbReference type="InterPro" id="IPR000055">
    <property type="entry name" value="Restrct_endonuc_typeI_TRD"/>
</dbReference>
<keyword evidence="6" id="KW-0540">Nuclease</keyword>
<dbReference type="InterPro" id="IPR044946">
    <property type="entry name" value="Restrct_endonuc_typeI_TRD_sf"/>
</dbReference>
<evidence type="ECO:0000313" key="6">
    <source>
        <dbReference type="EMBL" id="GBF07540.1"/>
    </source>
</evidence>
<gene>
    <name evidence="6" type="ORF">DAERI_150058</name>
</gene>
<dbReference type="REBASE" id="260261">
    <property type="entry name" value="S.Dae125ORF150059P"/>
</dbReference>
<dbReference type="Gene3D" id="1.10.287.1120">
    <property type="entry name" value="Bipartite methylase S protein"/>
    <property type="match status" value="1"/>
</dbReference>
<feature type="domain" description="Type I restriction modification DNA specificity" evidence="5">
    <location>
        <begin position="4"/>
        <end position="166"/>
    </location>
</feature>
<keyword evidence="4" id="KW-0175">Coiled coil</keyword>
<dbReference type="Proteomes" id="UP000236569">
    <property type="component" value="Unassembled WGS sequence"/>
</dbReference>
<dbReference type="AlphaFoldDB" id="A0A2I9DA89"/>